<dbReference type="Pfam" id="PF01451">
    <property type="entry name" value="LMWPc"/>
    <property type="match status" value="1"/>
</dbReference>
<accession>A0A1M6LRY6</accession>
<dbReference type="STRING" id="1121476.SAMN02745751_03254"/>
<dbReference type="InterPro" id="IPR036196">
    <property type="entry name" value="Ptyr_pPase_sf"/>
</dbReference>
<proteinExistence type="predicted"/>
<gene>
    <name evidence="3" type="ORF">SAMN02745751_03254</name>
</gene>
<evidence type="ECO:0000256" key="1">
    <source>
        <dbReference type="SAM" id="Coils"/>
    </source>
</evidence>
<dbReference type="AlphaFoldDB" id="A0A1M6LRY6"/>
<dbReference type="GO" id="GO:0004725">
    <property type="term" value="F:protein tyrosine phosphatase activity"/>
    <property type="evidence" value="ECO:0007669"/>
    <property type="project" value="TreeGrafter"/>
</dbReference>
<name>A0A1M6LRY6_9FIRM</name>
<feature type="coiled-coil region" evidence="1">
    <location>
        <begin position="126"/>
        <end position="160"/>
    </location>
</feature>
<dbReference type="InterPro" id="IPR023485">
    <property type="entry name" value="Ptyr_pPase"/>
</dbReference>
<evidence type="ECO:0000313" key="4">
    <source>
        <dbReference type="Proteomes" id="UP000184052"/>
    </source>
</evidence>
<dbReference type="PANTHER" id="PTHR11717">
    <property type="entry name" value="LOW MOLECULAR WEIGHT PROTEIN TYROSINE PHOSPHATASE"/>
    <property type="match status" value="1"/>
</dbReference>
<keyword evidence="1" id="KW-0175">Coiled coil</keyword>
<sequence length="219" mass="24843">MAEGILRDVFAKFGYDEKDVQIVSAGITAQNGLPANEKAIKVLKDQGIDISDHESRQLSMSLVRESDLILAMTRNHKHIIATMIPEAAAKTFTLKEFAMGNLDSEDILDELGTIYATSDEKREELDKARIERIKSLEEKKERLEKELEQVESEIEMLRGKESHLDKVDISKIKVIENKLKDLDVADPYGKPEAVYKSTSEEITQIMNNIVKKIIEEQVK</sequence>
<dbReference type="SMART" id="SM00226">
    <property type="entry name" value="LMWPc"/>
    <property type="match status" value="1"/>
</dbReference>
<dbReference type="Gene3D" id="3.40.50.2300">
    <property type="match status" value="1"/>
</dbReference>
<dbReference type="InterPro" id="IPR050438">
    <property type="entry name" value="LMW_PTPase"/>
</dbReference>
<dbReference type="Proteomes" id="UP000184052">
    <property type="component" value="Unassembled WGS sequence"/>
</dbReference>
<protein>
    <submittedName>
        <fullName evidence="3">Protein-tyrosine phosphatase</fullName>
    </submittedName>
</protein>
<evidence type="ECO:0000259" key="2">
    <source>
        <dbReference type="SMART" id="SM00226"/>
    </source>
</evidence>
<reference evidence="3 4" key="1">
    <citation type="submission" date="2016-11" db="EMBL/GenBank/DDBJ databases">
        <authorList>
            <person name="Jaros S."/>
            <person name="Januszkiewicz K."/>
            <person name="Wedrychowicz H."/>
        </authorList>
    </citation>
    <scope>NUCLEOTIDE SEQUENCE [LARGE SCALE GENOMIC DNA]</scope>
    <source>
        <strain evidence="3 4">DSM 17477</strain>
    </source>
</reference>
<dbReference type="SUPFAM" id="SSF52788">
    <property type="entry name" value="Phosphotyrosine protein phosphatases I"/>
    <property type="match status" value="1"/>
</dbReference>
<dbReference type="EMBL" id="FQZL01000034">
    <property type="protein sequence ID" value="SHJ74004.1"/>
    <property type="molecule type" value="Genomic_DNA"/>
</dbReference>
<evidence type="ECO:0000313" key="3">
    <source>
        <dbReference type="EMBL" id="SHJ74004.1"/>
    </source>
</evidence>
<organism evidence="3 4">
    <name type="scientific">Dethiosulfatibacter aminovorans DSM 17477</name>
    <dbReference type="NCBI Taxonomy" id="1121476"/>
    <lineage>
        <taxon>Bacteria</taxon>
        <taxon>Bacillati</taxon>
        <taxon>Bacillota</taxon>
        <taxon>Tissierellia</taxon>
        <taxon>Dethiosulfatibacter</taxon>
    </lineage>
</organism>
<keyword evidence="4" id="KW-1185">Reference proteome</keyword>
<feature type="domain" description="Phosphotyrosine protein phosphatase I" evidence="2">
    <location>
        <begin position="1"/>
        <end position="212"/>
    </location>
</feature>
<dbReference type="PANTHER" id="PTHR11717:SF31">
    <property type="entry name" value="LOW MOLECULAR WEIGHT PROTEIN-TYROSINE-PHOSPHATASE ETP-RELATED"/>
    <property type="match status" value="1"/>
</dbReference>